<organism evidence="4 5">
    <name type="scientific">Geoglobus ahangari</name>
    <dbReference type="NCBI Taxonomy" id="113653"/>
    <lineage>
        <taxon>Archaea</taxon>
        <taxon>Methanobacteriati</taxon>
        <taxon>Methanobacteriota</taxon>
        <taxon>Archaeoglobi</taxon>
        <taxon>Archaeoglobales</taxon>
        <taxon>Archaeoglobaceae</taxon>
        <taxon>Geoglobus</taxon>
    </lineage>
</organism>
<feature type="domain" description="Periplasmic copper-binding protein NosD beta helix" evidence="3">
    <location>
        <begin position="274"/>
        <end position="438"/>
    </location>
</feature>
<dbReference type="InterPro" id="IPR007742">
    <property type="entry name" value="NosD_dom"/>
</dbReference>
<evidence type="ECO:0000259" key="3">
    <source>
        <dbReference type="Pfam" id="PF05048"/>
    </source>
</evidence>
<dbReference type="SMART" id="SM00710">
    <property type="entry name" value="PbH1"/>
    <property type="match status" value="10"/>
</dbReference>
<proteinExistence type="predicted"/>
<reference evidence="4 5" key="1">
    <citation type="submission" date="2015-04" db="EMBL/GenBank/DDBJ databases">
        <title>The complete genome sequence of the hyperthermophilic, obligate iron-reducing archaeon Geoglobus ahangari strain 234T.</title>
        <authorList>
            <person name="Manzella M.P."/>
            <person name="Holmes D.E."/>
            <person name="Rocheleau J.M."/>
            <person name="Chung A."/>
            <person name="Reguera G."/>
            <person name="Kashefi K."/>
        </authorList>
    </citation>
    <scope>NUCLEOTIDE SEQUENCE [LARGE SCALE GENOMIC DNA]</scope>
    <source>
        <strain evidence="4 5">234</strain>
    </source>
</reference>
<keyword evidence="5" id="KW-1185">Reference proteome</keyword>
<dbReference type="InterPro" id="IPR011050">
    <property type="entry name" value="Pectin_lyase_fold/virulence"/>
</dbReference>
<dbReference type="STRING" id="113653.GAH_01430"/>
<dbReference type="AlphaFoldDB" id="A0A0F7DBL0"/>
<sequence>MSGTLSTLIRGVAVAVIVLSAYFVVTSTSVFSLGDSEIVSCGVVDAPGYYYLSSNITNVTGTCIIISSDDVIIDGKGRWISGESGTGIYATGGKSNITVRNLTISGLNNGVVFVNVTGGAIERVNITGCNESGIHLSGDGILVTDSTVSSAERGIVFHANHSRAENNTLSNNTVGFVVAGSWNTVTENRITFNDIGLQIREGSGNTIADNLIANNKMYDVFIPFSSGPSVCDNTVENNTGSGGRIIGFFNTSIRMANLIFSELILCGVSGAYIENVTVAGSDGNNNGILILHSTGVSLDSVNSSHNYLGVSLASSSGVTVSGSTLIGNVIGAAMYASTHNTLTGNEIAENENGVYIHNSTQNILQGNVISSNDIGIHLESEGAAQSEDNTIFDNLLNNTENFLQSGEGQNSWNLSAIPGTNIVGGHFIGGNFWATPEGTGFSQECEDRDGDSICDSPYTLNDDNIDYLPLAPVTPAPAPTSPTVPPSTPNVQNTPTPQPLQTQTPPRTGPTFTHTTPTPTPSQDPTSVPEFPGFSLPVVLLMIALAIGLRER</sequence>
<evidence type="ECO:0000256" key="2">
    <source>
        <dbReference type="SAM" id="Phobius"/>
    </source>
</evidence>
<dbReference type="Gene3D" id="2.160.20.10">
    <property type="entry name" value="Single-stranded right-handed beta-helix, Pectin lyase-like"/>
    <property type="match status" value="2"/>
</dbReference>
<protein>
    <submittedName>
        <fullName evidence="4">Parallel beta-helix repeat (two copies)</fullName>
    </submittedName>
</protein>
<evidence type="ECO:0000313" key="5">
    <source>
        <dbReference type="Proteomes" id="UP000034723"/>
    </source>
</evidence>
<dbReference type="InterPro" id="IPR006626">
    <property type="entry name" value="PbH1"/>
</dbReference>
<dbReference type="EMBL" id="CP011267">
    <property type="protein sequence ID" value="AKG91276.1"/>
    <property type="molecule type" value="Genomic_DNA"/>
</dbReference>
<evidence type="ECO:0000313" key="4">
    <source>
        <dbReference type="EMBL" id="AKG91276.1"/>
    </source>
</evidence>
<dbReference type="InterPro" id="IPR022441">
    <property type="entry name" value="Para_beta_helix_rpt-2"/>
</dbReference>
<feature type="region of interest" description="Disordered" evidence="1">
    <location>
        <begin position="465"/>
        <end position="533"/>
    </location>
</feature>
<dbReference type="HOGENOM" id="CLU_031099_0_0_2"/>
<name>A0A0F7DBL0_9EURY</name>
<gene>
    <name evidence="4" type="ORF">GAH_01430</name>
</gene>
<keyword evidence="2" id="KW-1133">Transmembrane helix</keyword>
<feature type="transmembrane region" description="Helical" evidence="2">
    <location>
        <begin position="12"/>
        <end position="33"/>
    </location>
</feature>
<feature type="compositionally biased region" description="Pro residues" evidence="1">
    <location>
        <begin position="472"/>
        <end position="488"/>
    </location>
</feature>
<dbReference type="InterPro" id="IPR012334">
    <property type="entry name" value="Pectin_lyas_fold"/>
</dbReference>
<feature type="compositionally biased region" description="Low complexity" evidence="1">
    <location>
        <begin position="489"/>
        <end position="526"/>
    </location>
</feature>
<feature type="domain" description="Periplasmic copper-binding protein NosD beta helix" evidence="3">
    <location>
        <begin position="72"/>
        <end position="239"/>
    </location>
</feature>
<dbReference type="InParanoid" id="A0A0F7DBL0"/>
<accession>A0A0F7DBL0</accession>
<dbReference type="Proteomes" id="UP000034723">
    <property type="component" value="Chromosome"/>
</dbReference>
<dbReference type="PATRIC" id="fig|113653.22.peg.1413"/>
<keyword evidence="2" id="KW-0472">Membrane</keyword>
<dbReference type="Pfam" id="PF05048">
    <property type="entry name" value="NosD"/>
    <property type="match status" value="2"/>
</dbReference>
<evidence type="ECO:0000256" key="1">
    <source>
        <dbReference type="SAM" id="MobiDB-lite"/>
    </source>
</evidence>
<dbReference type="NCBIfam" id="TIGR03804">
    <property type="entry name" value="para_beta_helix"/>
    <property type="match status" value="3"/>
</dbReference>
<dbReference type="SUPFAM" id="SSF51126">
    <property type="entry name" value="Pectin lyase-like"/>
    <property type="match status" value="2"/>
</dbReference>
<keyword evidence="2" id="KW-0812">Transmembrane</keyword>
<dbReference type="KEGG" id="gah:GAH_01430"/>